<evidence type="ECO:0000256" key="5">
    <source>
        <dbReference type="ARBA" id="ARBA00023172"/>
    </source>
</evidence>
<comment type="similarity">
    <text evidence="7">Belongs to the RecR family.</text>
</comment>
<evidence type="ECO:0000313" key="10">
    <source>
        <dbReference type="Proteomes" id="UP000177982"/>
    </source>
</evidence>
<keyword evidence="6 7" id="KW-0234">DNA repair</keyword>
<evidence type="ECO:0000256" key="3">
    <source>
        <dbReference type="ARBA" id="ARBA00022771"/>
    </source>
</evidence>
<comment type="caution">
    <text evidence="7">Lacks conserved residue(s) required for the propagation of feature annotation.</text>
</comment>
<evidence type="ECO:0000256" key="2">
    <source>
        <dbReference type="ARBA" id="ARBA00022763"/>
    </source>
</evidence>
<feature type="domain" description="Toprim" evidence="8">
    <location>
        <begin position="91"/>
        <end position="190"/>
    </location>
</feature>
<accession>A0A1G2L280</accession>
<name>A0A1G2L280_9BACT</name>
<evidence type="ECO:0000313" key="9">
    <source>
        <dbReference type="EMBL" id="OHA05755.1"/>
    </source>
</evidence>
<dbReference type="InterPro" id="IPR034137">
    <property type="entry name" value="TOPRIM_RecR"/>
</dbReference>
<evidence type="ECO:0000256" key="6">
    <source>
        <dbReference type="ARBA" id="ARBA00023204"/>
    </source>
</evidence>
<keyword evidence="5 7" id="KW-0233">DNA recombination</keyword>
<keyword evidence="3 7" id="KW-0863">Zinc-finger</keyword>
<evidence type="ECO:0000256" key="4">
    <source>
        <dbReference type="ARBA" id="ARBA00022833"/>
    </source>
</evidence>
<dbReference type="Pfam" id="PF21175">
    <property type="entry name" value="RecR_C"/>
    <property type="match status" value="1"/>
</dbReference>
<dbReference type="SUPFAM" id="SSF111304">
    <property type="entry name" value="Recombination protein RecR"/>
    <property type="match status" value="1"/>
</dbReference>
<dbReference type="Pfam" id="PF21176">
    <property type="entry name" value="RecR_HhH"/>
    <property type="match status" value="1"/>
</dbReference>
<dbReference type="PANTHER" id="PTHR30446">
    <property type="entry name" value="RECOMBINATION PROTEIN RECR"/>
    <property type="match status" value="1"/>
</dbReference>
<dbReference type="HAMAP" id="MF_00017">
    <property type="entry name" value="RecR"/>
    <property type="match status" value="1"/>
</dbReference>
<dbReference type="GO" id="GO:0006310">
    <property type="term" value="P:DNA recombination"/>
    <property type="evidence" value="ECO:0007669"/>
    <property type="project" value="UniProtKB-UniRule"/>
</dbReference>
<comment type="caution">
    <text evidence="9">The sequence shown here is derived from an EMBL/GenBank/DDBJ whole genome shotgun (WGS) entry which is preliminary data.</text>
</comment>
<dbReference type="Gene3D" id="3.40.1360.10">
    <property type="match status" value="1"/>
</dbReference>
<dbReference type="SMART" id="SM00493">
    <property type="entry name" value="TOPRIM"/>
    <property type="match status" value="1"/>
</dbReference>
<dbReference type="Proteomes" id="UP000177982">
    <property type="component" value="Unassembled WGS sequence"/>
</dbReference>
<dbReference type="AlphaFoldDB" id="A0A1G2L280"/>
<keyword evidence="1 7" id="KW-0479">Metal-binding</keyword>
<dbReference type="GO" id="GO:0003677">
    <property type="term" value="F:DNA binding"/>
    <property type="evidence" value="ECO:0007669"/>
    <property type="project" value="UniProtKB-UniRule"/>
</dbReference>
<evidence type="ECO:0000256" key="7">
    <source>
        <dbReference type="HAMAP-Rule" id="MF_00017"/>
    </source>
</evidence>
<dbReference type="InterPro" id="IPR023627">
    <property type="entry name" value="Rcmb_RecR"/>
</dbReference>
<comment type="function">
    <text evidence="7">May play a role in DNA repair. It seems to be involved in an RecBC-independent recombinational process of DNA repair. It may act with RecF and RecO.</text>
</comment>
<evidence type="ECO:0000256" key="1">
    <source>
        <dbReference type="ARBA" id="ARBA00022723"/>
    </source>
</evidence>
<dbReference type="Gene3D" id="1.10.8.420">
    <property type="entry name" value="RecR Domain 1"/>
    <property type="match status" value="1"/>
</dbReference>
<evidence type="ECO:0000259" key="8">
    <source>
        <dbReference type="PROSITE" id="PS50880"/>
    </source>
</evidence>
<dbReference type="GO" id="GO:0006281">
    <property type="term" value="P:DNA repair"/>
    <property type="evidence" value="ECO:0007669"/>
    <property type="project" value="UniProtKB-UniRule"/>
</dbReference>
<dbReference type="NCBIfam" id="TIGR00615">
    <property type="entry name" value="recR"/>
    <property type="match status" value="1"/>
</dbReference>
<dbReference type="PANTHER" id="PTHR30446:SF0">
    <property type="entry name" value="RECOMBINATION PROTEIN RECR"/>
    <property type="match status" value="1"/>
</dbReference>
<organism evidence="9 10">
    <name type="scientific">Candidatus Sungbacteria bacterium RIFCSPLOWO2_01_FULL_47_10</name>
    <dbReference type="NCBI Taxonomy" id="1802276"/>
    <lineage>
        <taxon>Bacteria</taxon>
        <taxon>Candidatus Sungiibacteriota</taxon>
    </lineage>
</organism>
<dbReference type="InterPro" id="IPR000093">
    <property type="entry name" value="DNA_Rcmb_RecR"/>
</dbReference>
<keyword evidence="2 7" id="KW-0227">DNA damage</keyword>
<sequence>MYPKPIQKLIELFIKFPGIGPKQAARFAFYLLKEDKKTVSDIAAVIAELKEGVGYCSQCYRSVEFGKKDSGSTDDTHILCDYCRDKNRDSHIVMVVEKEQDIGPVERTKKFNGLYHVLGGTISPLDSAGPAKLHIKELFERTKKLLNAKKPAEIILATNPTTEGDTTALYIERVLKPLSVSISRLGRGLSLGSELEYADQTTVSAALTNRK</sequence>
<dbReference type="EMBL" id="MHQO01000044">
    <property type="protein sequence ID" value="OHA05755.1"/>
    <property type="molecule type" value="Genomic_DNA"/>
</dbReference>
<reference evidence="9 10" key="1">
    <citation type="journal article" date="2016" name="Nat. Commun.">
        <title>Thousands of microbial genomes shed light on interconnected biogeochemical processes in an aquifer system.</title>
        <authorList>
            <person name="Anantharaman K."/>
            <person name="Brown C.T."/>
            <person name="Hug L.A."/>
            <person name="Sharon I."/>
            <person name="Castelle C.J."/>
            <person name="Probst A.J."/>
            <person name="Thomas B.C."/>
            <person name="Singh A."/>
            <person name="Wilkins M.J."/>
            <person name="Karaoz U."/>
            <person name="Brodie E.L."/>
            <person name="Williams K.H."/>
            <person name="Hubbard S.S."/>
            <person name="Banfield J.F."/>
        </authorList>
    </citation>
    <scope>NUCLEOTIDE SEQUENCE [LARGE SCALE GENOMIC DNA]</scope>
</reference>
<dbReference type="CDD" id="cd01025">
    <property type="entry name" value="TOPRIM_recR"/>
    <property type="match status" value="1"/>
</dbReference>
<dbReference type="GO" id="GO:0008270">
    <property type="term" value="F:zinc ion binding"/>
    <property type="evidence" value="ECO:0007669"/>
    <property type="project" value="UniProtKB-KW"/>
</dbReference>
<gene>
    <name evidence="7" type="primary">recR</name>
    <name evidence="9" type="ORF">A2934_04640</name>
</gene>
<dbReference type="Pfam" id="PF13662">
    <property type="entry name" value="Toprim_4"/>
    <property type="match status" value="1"/>
</dbReference>
<protein>
    <recommendedName>
        <fullName evidence="7">Recombination protein RecR</fullName>
    </recommendedName>
</protein>
<dbReference type="InterPro" id="IPR006171">
    <property type="entry name" value="TOPRIM_dom"/>
</dbReference>
<keyword evidence="4 7" id="KW-0862">Zinc</keyword>
<proteinExistence type="inferred from homology"/>
<dbReference type="PROSITE" id="PS50880">
    <property type="entry name" value="TOPRIM"/>
    <property type="match status" value="1"/>
</dbReference>